<comment type="caution">
    <text evidence="2">The sequence shown here is derived from an EMBL/GenBank/DDBJ whole genome shotgun (WGS) entry which is preliminary data.</text>
</comment>
<sequence length="139" mass="15947">MADFQKEEVVEAVKSKSPLKAPDMIKGRKDLQEINGTNIVLIPKTNSPSNMNQFRSISLCNMLYKIISKILVNRFRKVLNICIDEYQCAFILGRQITDNILVAYKILHSFKKKKKGSTESFALKLDTSKAYDRVELNFI</sequence>
<dbReference type="InterPro" id="IPR052343">
    <property type="entry name" value="Retrotransposon-Effector_Assoc"/>
</dbReference>
<dbReference type="EMBL" id="SMMG02000001">
    <property type="protein sequence ID" value="KAA3486936.1"/>
    <property type="molecule type" value="Genomic_DNA"/>
</dbReference>
<dbReference type="Pfam" id="PF00078">
    <property type="entry name" value="RVT_1"/>
    <property type="match status" value="1"/>
</dbReference>
<dbReference type="PANTHER" id="PTHR46890:SF48">
    <property type="entry name" value="RNA-DIRECTED DNA POLYMERASE"/>
    <property type="match status" value="1"/>
</dbReference>
<name>A0A5B6WZU0_9ROSI</name>
<feature type="domain" description="Reverse transcriptase" evidence="1">
    <location>
        <begin position="42"/>
        <end position="138"/>
    </location>
</feature>
<organism evidence="2 3">
    <name type="scientific">Gossypium australe</name>
    <dbReference type="NCBI Taxonomy" id="47621"/>
    <lineage>
        <taxon>Eukaryota</taxon>
        <taxon>Viridiplantae</taxon>
        <taxon>Streptophyta</taxon>
        <taxon>Embryophyta</taxon>
        <taxon>Tracheophyta</taxon>
        <taxon>Spermatophyta</taxon>
        <taxon>Magnoliopsida</taxon>
        <taxon>eudicotyledons</taxon>
        <taxon>Gunneridae</taxon>
        <taxon>Pentapetalae</taxon>
        <taxon>rosids</taxon>
        <taxon>malvids</taxon>
        <taxon>Malvales</taxon>
        <taxon>Malvaceae</taxon>
        <taxon>Malvoideae</taxon>
        <taxon>Gossypium</taxon>
    </lineage>
</organism>
<dbReference type="PANTHER" id="PTHR46890">
    <property type="entry name" value="NON-LTR RETROLELEMENT REVERSE TRANSCRIPTASE-LIKE PROTEIN-RELATED"/>
    <property type="match status" value="1"/>
</dbReference>
<dbReference type="InterPro" id="IPR000477">
    <property type="entry name" value="RT_dom"/>
</dbReference>
<gene>
    <name evidence="2" type="ORF">EPI10_030802</name>
</gene>
<dbReference type="OrthoDB" id="1000610at2759"/>
<proteinExistence type="predicted"/>
<dbReference type="Proteomes" id="UP000325315">
    <property type="component" value="Unassembled WGS sequence"/>
</dbReference>
<keyword evidence="2" id="KW-0695">RNA-directed DNA polymerase</keyword>
<reference evidence="3" key="1">
    <citation type="journal article" date="2019" name="Plant Biotechnol. J.">
        <title>Genome sequencing of the Australian wild diploid species Gossypium australe highlights disease resistance and delayed gland morphogenesis.</title>
        <authorList>
            <person name="Cai Y."/>
            <person name="Cai X."/>
            <person name="Wang Q."/>
            <person name="Wang P."/>
            <person name="Zhang Y."/>
            <person name="Cai C."/>
            <person name="Xu Y."/>
            <person name="Wang K."/>
            <person name="Zhou Z."/>
            <person name="Wang C."/>
            <person name="Geng S."/>
            <person name="Li B."/>
            <person name="Dong Q."/>
            <person name="Hou Y."/>
            <person name="Wang H."/>
            <person name="Ai P."/>
            <person name="Liu Z."/>
            <person name="Yi F."/>
            <person name="Sun M."/>
            <person name="An G."/>
            <person name="Cheng J."/>
            <person name="Zhang Y."/>
            <person name="Shi Q."/>
            <person name="Xie Y."/>
            <person name="Shi X."/>
            <person name="Chang Y."/>
            <person name="Huang F."/>
            <person name="Chen Y."/>
            <person name="Hong S."/>
            <person name="Mi L."/>
            <person name="Sun Q."/>
            <person name="Zhang L."/>
            <person name="Zhou B."/>
            <person name="Peng R."/>
            <person name="Zhang X."/>
            <person name="Liu F."/>
        </authorList>
    </citation>
    <scope>NUCLEOTIDE SEQUENCE [LARGE SCALE GENOMIC DNA]</scope>
    <source>
        <strain evidence="3">cv. PA1801</strain>
    </source>
</reference>
<keyword evidence="2" id="KW-0808">Transferase</keyword>
<keyword evidence="2" id="KW-0548">Nucleotidyltransferase</keyword>
<dbReference type="GO" id="GO:0003964">
    <property type="term" value="F:RNA-directed DNA polymerase activity"/>
    <property type="evidence" value="ECO:0007669"/>
    <property type="project" value="UniProtKB-KW"/>
</dbReference>
<evidence type="ECO:0000313" key="3">
    <source>
        <dbReference type="Proteomes" id="UP000325315"/>
    </source>
</evidence>
<evidence type="ECO:0000259" key="1">
    <source>
        <dbReference type="Pfam" id="PF00078"/>
    </source>
</evidence>
<dbReference type="AlphaFoldDB" id="A0A5B6WZU0"/>
<accession>A0A5B6WZU0</accession>
<evidence type="ECO:0000313" key="2">
    <source>
        <dbReference type="EMBL" id="KAA3486936.1"/>
    </source>
</evidence>
<keyword evidence="3" id="KW-1185">Reference proteome</keyword>
<protein>
    <submittedName>
        <fullName evidence="2">Reverse transcriptase</fullName>
    </submittedName>
</protein>